<sequence length="300" mass="32828">MKRPAFYLVMVLVLGAAIGAVFYRQYRAQRQLNAQLQEMSDLLMSDNAAADKAAEGTVKGINAAVQKNQNQPRERAVLAAAESLDRRADSLVHTLWAHAEKLLLATQNVNGLPTLRHPNETRAVTEQLGNASPAHQHLRQQLQAFDDTLRALHPSAAAHLTTPAFEGQTVALALATCAELESAVRAAEADVLRHLATQVGPTQLRRHPMALAEAESKVVAPGELYRARMLWLEALGPSPARLQMRCNGQPVPVGADLVGQVRFVAPQRPGPAVWTASIRFQTMGRDTTFQVRVPYRVARR</sequence>
<evidence type="ECO:0000256" key="1">
    <source>
        <dbReference type="SAM" id="Phobius"/>
    </source>
</evidence>
<reference evidence="3 4" key="1">
    <citation type="submission" date="2022-03" db="EMBL/GenBank/DDBJ databases">
        <title>Hymenobactersp. isolated from the air.</title>
        <authorList>
            <person name="Won M."/>
            <person name="Kwon S.-W."/>
        </authorList>
    </citation>
    <scope>NUCLEOTIDE SEQUENCE [LARGE SCALE GENOMIC DNA]</scope>
    <source>
        <strain evidence="3 4">KACC 22596</strain>
    </source>
</reference>
<dbReference type="Pfam" id="PF21601">
    <property type="entry name" value="GldM_2nd"/>
    <property type="match status" value="1"/>
</dbReference>
<dbReference type="Proteomes" id="UP000831390">
    <property type="component" value="Chromosome"/>
</dbReference>
<evidence type="ECO:0000259" key="2">
    <source>
        <dbReference type="Pfam" id="PF21601"/>
    </source>
</evidence>
<keyword evidence="1" id="KW-0812">Transmembrane</keyword>
<keyword evidence="1" id="KW-1133">Transmembrane helix</keyword>
<gene>
    <name evidence="3" type="ORF">MTP16_18090</name>
</gene>
<feature type="domain" description="Gliding motility-associated protein GldM first immunoglobulin-like" evidence="2">
    <location>
        <begin position="209"/>
        <end position="298"/>
    </location>
</feature>
<feature type="transmembrane region" description="Helical" evidence="1">
    <location>
        <begin position="6"/>
        <end position="23"/>
    </location>
</feature>
<proteinExistence type="predicted"/>
<accession>A0ABY4B5I5</accession>
<dbReference type="EMBL" id="CP094534">
    <property type="protein sequence ID" value="UOE33028.1"/>
    <property type="molecule type" value="Genomic_DNA"/>
</dbReference>
<organism evidence="3 4">
    <name type="scientific">Hymenobacter monticola</name>
    <dbReference type="NCBI Taxonomy" id="1705399"/>
    <lineage>
        <taxon>Bacteria</taxon>
        <taxon>Pseudomonadati</taxon>
        <taxon>Bacteroidota</taxon>
        <taxon>Cytophagia</taxon>
        <taxon>Cytophagales</taxon>
        <taxon>Hymenobacteraceae</taxon>
        <taxon>Hymenobacter</taxon>
    </lineage>
</organism>
<dbReference type="InterPro" id="IPR048405">
    <property type="entry name" value="GldM_Ig-like-1"/>
</dbReference>
<protein>
    <recommendedName>
        <fullName evidence="2">Gliding motility-associated protein GldM first immunoglobulin-like domain-containing protein</fullName>
    </recommendedName>
</protein>
<keyword evidence="1" id="KW-0472">Membrane</keyword>
<name>A0ABY4B5I5_9BACT</name>
<evidence type="ECO:0000313" key="4">
    <source>
        <dbReference type="Proteomes" id="UP000831390"/>
    </source>
</evidence>
<evidence type="ECO:0000313" key="3">
    <source>
        <dbReference type="EMBL" id="UOE33028.1"/>
    </source>
</evidence>
<dbReference type="RefSeq" id="WP_243512581.1">
    <property type="nucleotide sequence ID" value="NZ_CP094534.1"/>
</dbReference>
<keyword evidence="4" id="KW-1185">Reference proteome</keyword>